<dbReference type="InterPro" id="IPR017972">
    <property type="entry name" value="Cyt_P450_CS"/>
</dbReference>
<evidence type="ECO:0000256" key="6">
    <source>
        <dbReference type="ARBA" id="ARBA00023033"/>
    </source>
</evidence>
<dbReference type="FunFam" id="1.10.630.10:FF:000026">
    <property type="entry name" value="Cytochrome P450 82C4"/>
    <property type="match status" value="1"/>
</dbReference>
<dbReference type="Pfam" id="PF00067">
    <property type="entry name" value="p450"/>
    <property type="match status" value="1"/>
</dbReference>
<evidence type="ECO:0000313" key="10">
    <source>
        <dbReference type="EMBL" id="CAI9106159.1"/>
    </source>
</evidence>
<keyword evidence="9" id="KW-1133">Transmembrane helix</keyword>
<accession>A0AAV1DE99</accession>
<evidence type="ECO:0000256" key="9">
    <source>
        <dbReference type="SAM" id="Phobius"/>
    </source>
</evidence>
<dbReference type="PANTHER" id="PTHR47947:SF20">
    <property type="entry name" value="CYTOCHROME P450 FAMILY PROTEIN"/>
    <property type="match status" value="1"/>
</dbReference>
<dbReference type="Proteomes" id="UP001161247">
    <property type="component" value="Chromosome 5"/>
</dbReference>
<dbReference type="SUPFAM" id="SSF48264">
    <property type="entry name" value="Cytochrome P450"/>
    <property type="match status" value="1"/>
</dbReference>
<gene>
    <name evidence="10" type="ORF">OLC1_LOCUS14711</name>
</gene>
<keyword evidence="9" id="KW-0812">Transmembrane</keyword>
<keyword evidence="4 8" id="KW-0560">Oxidoreductase</keyword>
<evidence type="ECO:0000256" key="8">
    <source>
        <dbReference type="RuleBase" id="RU000461"/>
    </source>
</evidence>
<protein>
    <submittedName>
        <fullName evidence="10">OLC1v1005236C1</fullName>
    </submittedName>
</protein>
<dbReference type="InterPro" id="IPR036396">
    <property type="entry name" value="Cyt_P450_sf"/>
</dbReference>
<reference evidence="10" key="1">
    <citation type="submission" date="2023-03" db="EMBL/GenBank/DDBJ databases">
        <authorList>
            <person name="Julca I."/>
        </authorList>
    </citation>
    <scope>NUCLEOTIDE SEQUENCE</scope>
</reference>
<proteinExistence type="inferred from homology"/>
<dbReference type="EMBL" id="OX459122">
    <property type="protein sequence ID" value="CAI9106159.1"/>
    <property type="molecule type" value="Genomic_DNA"/>
</dbReference>
<sequence>MGLLNQDLKELLFFSIFPLIVIILMALITRRASDSGKKKMVIPGPKGIPILGHLHLMKNPTHITLHQMSQKYGEIFSLRLGVKPVVVLSSPSTIEECLAKNDVIFADRNHTVAAKLVNYNATTMSLASYGDYWRNMRRVTAVEIFSNKRIEMFATIRQEETRYFLAGLLEEYNKHVVVSSSSSSSSANAFVNFKVTPRPKLADLTYNITMRMIGGTNSVDDIHEKGKQFAEVVKEALRYHGDQNLEDFIPAFRYLDVNGLKKKMVDLMTRIDKLLENLLLKNCNNTNIAATQGGSLKEKKAFIDTLLALQESEPEFFTHQTIKAIILSLIGGGSETTVTTLEWAMSLLLNNPNAMQKAVEEIEKVVGRDRLLEDRDVPKLSYLNNVIIETLRLYPPLPLLLPHKSREDTQIAGYHIPKGTLAMFSLWTIHRDPKLWDEPDKFKPERFDQKEDIGVGNQGYNLLPFGLGRRSCPATNSTKRLLTFVLGAMIQAFEFNLVNGVENVDMTPGNGVIMAKSNPLEVFIRPRQITVQTFGSE</sequence>
<dbReference type="AlphaFoldDB" id="A0AAV1DE99"/>
<dbReference type="PRINTS" id="PR00385">
    <property type="entry name" value="P450"/>
</dbReference>
<name>A0AAV1DE99_OLDCO</name>
<dbReference type="GO" id="GO:0005506">
    <property type="term" value="F:iron ion binding"/>
    <property type="evidence" value="ECO:0007669"/>
    <property type="project" value="InterPro"/>
</dbReference>
<evidence type="ECO:0000256" key="1">
    <source>
        <dbReference type="ARBA" id="ARBA00001971"/>
    </source>
</evidence>
<dbReference type="PRINTS" id="PR00463">
    <property type="entry name" value="EP450I"/>
</dbReference>
<dbReference type="PROSITE" id="PS00086">
    <property type="entry name" value="CYTOCHROME_P450"/>
    <property type="match status" value="1"/>
</dbReference>
<keyword evidence="9" id="KW-0472">Membrane</keyword>
<evidence type="ECO:0000256" key="2">
    <source>
        <dbReference type="ARBA" id="ARBA00022617"/>
    </source>
</evidence>
<keyword evidence="3 7" id="KW-0479">Metal-binding</keyword>
<dbReference type="InterPro" id="IPR050651">
    <property type="entry name" value="Plant_Cytochrome_P450_Monoox"/>
</dbReference>
<keyword evidence="6 8" id="KW-0503">Monooxygenase</keyword>
<dbReference type="Gene3D" id="1.10.630.10">
    <property type="entry name" value="Cytochrome P450"/>
    <property type="match status" value="1"/>
</dbReference>
<evidence type="ECO:0000256" key="7">
    <source>
        <dbReference type="PIRSR" id="PIRSR602401-1"/>
    </source>
</evidence>
<dbReference type="GO" id="GO:0016705">
    <property type="term" value="F:oxidoreductase activity, acting on paired donors, with incorporation or reduction of molecular oxygen"/>
    <property type="evidence" value="ECO:0007669"/>
    <property type="project" value="InterPro"/>
</dbReference>
<keyword evidence="2 7" id="KW-0349">Heme</keyword>
<dbReference type="InterPro" id="IPR001128">
    <property type="entry name" value="Cyt_P450"/>
</dbReference>
<comment type="similarity">
    <text evidence="8">Belongs to the cytochrome P450 family.</text>
</comment>
<feature type="transmembrane region" description="Helical" evidence="9">
    <location>
        <begin position="12"/>
        <end position="29"/>
    </location>
</feature>
<evidence type="ECO:0000313" key="11">
    <source>
        <dbReference type="Proteomes" id="UP001161247"/>
    </source>
</evidence>
<dbReference type="PANTHER" id="PTHR47947">
    <property type="entry name" value="CYTOCHROME P450 82C3-RELATED"/>
    <property type="match status" value="1"/>
</dbReference>
<comment type="cofactor">
    <cofactor evidence="1 7">
        <name>heme</name>
        <dbReference type="ChEBI" id="CHEBI:30413"/>
    </cofactor>
</comment>
<evidence type="ECO:0000256" key="4">
    <source>
        <dbReference type="ARBA" id="ARBA00023002"/>
    </source>
</evidence>
<dbReference type="InterPro" id="IPR002401">
    <property type="entry name" value="Cyt_P450_E_grp-I"/>
</dbReference>
<organism evidence="10 11">
    <name type="scientific">Oldenlandia corymbosa var. corymbosa</name>
    <dbReference type="NCBI Taxonomy" id="529605"/>
    <lineage>
        <taxon>Eukaryota</taxon>
        <taxon>Viridiplantae</taxon>
        <taxon>Streptophyta</taxon>
        <taxon>Embryophyta</taxon>
        <taxon>Tracheophyta</taxon>
        <taxon>Spermatophyta</taxon>
        <taxon>Magnoliopsida</taxon>
        <taxon>eudicotyledons</taxon>
        <taxon>Gunneridae</taxon>
        <taxon>Pentapetalae</taxon>
        <taxon>asterids</taxon>
        <taxon>lamiids</taxon>
        <taxon>Gentianales</taxon>
        <taxon>Rubiaceae</taxon>
        <taxon>Rubioideae</taxon>
        <taxon>Spermacoceae</taxon>
        <taxon>Hedyotis-Oldenlandia complex</taxon>
        <taxon>Oldenlandia</taxon>
    </lineage>
</organism>
<keyword evidence="5 7" id="KW-0408">Iron</keyword>
<keyword evidence="11" id="KW-1185">Reference proteome</keyword>
<dbReference type="GO" id="GO:0004497">
    <property type="term" value="F:monooxygenase activity"/>
    <property type="evidence" value="ECO:0007669"/>
    <property type="project" value="UniProtKB-KW"/>
</dbReference>
<dbReference type="GO" id="GO:0020037">
    <property type="term" value="F:heme binding"/>
    <property type="evidence" value="ECO:0007669"/>
    <property type="project" value="InterPro"/>
</dbReference>
<evidence type="ECO:0000256" key="3">
    <source>
        <dbReference type="ARBA" id="ARBA00022723"/>
    </source>
</evidence>
<feature type="binding site" description="axial binding residue" evidence="7">
    <location>
        <position position="472"/>
    </location>
    <ligand>
        <name>heme</name>
        <dbReference type="ChEBI" id="CHEBI:30413"/>
    </ligand>
    <ligandPart>
        <name>Fe</name>
        <dbReference type="ChEBI" id="CHEBI:18248"/>
    </ligandPart>
</feature>
<evidence type="ECO:0000256" key="5">
    <source>
        <dbReference type="ARBA" id="ARBA00023004"/>
    </source>
</evidence>